<evidence type="ECO:0000256" key="8">
    <source>
        <dbReference type="RuleBase" id="RU000590"/>
    </source>
</evidence>
<dbReference type="SMART" id="SM01011">
    <property type="entry name" value="AMP_N"/>
    <property type="match status" value="1"/>
</dbReference>
<dbReference type="Pfam" id="PF05195">
    <property type="entry name" value="AMP_N"/>
    <property type="match status" value="1"/>
</dbReference>
<dbReference type="InterPro" id="IPR029149">
    <property type="entry name" value="Creatin/AminoP/Spt16_N"/>
</dbReference>
<comment type="similarity">
    <text evidence="3 8">Belongs to the peptidase M24B family.</text>
</comment>
<dbReference type="HOGENOM" id="CLU_017266_1_0_14"/>
<dbReference type="PATRIC" id="fig|35623.3.peg.953"/>
<dbReference type="GO" id="GO:0005829">
    <property type="term" value="C:cytosol"/>
    <property type="evidence" value="ECO:0007669"/>
    <property type="project" value="TreeGrafter"/>
</dbReference>
<keyword evidence="11" id="KW-1185">Reference proteome</keyword>
<keyword evidence="10" id="KW-0031">Aminopeptidase</keyword>
<dbReference type="PANTHER" id="PTHR43226">
    <property type="entry name" value="XAA-PRO AMINOPEPTIDASE 3"/>
    <property type="match status" value="1"/>
</dbReference>
<dbReference type="STRING" id="35623.Aocu_09540"/>
<dbReference type="AlphaFoldDB" id="A0A061AJ59"/>
<evidence type="ECO:0000256" key="3">
    <source>
        <dbReference type="ARBA" id="ARBA00008766"/>
    </source>
</evidence>
<gene>
    <name evidence="10" type="primary">pepP</name>
    <name evidence="10" type="ORF">Aocu_09540</name>
</gene>
<dbReference type="KEGG" id="aoc:Aocu_09540"/>
<evidence type="ECO:0000256" key="1">
    <source>
        <dbReference type="ARBA" id="ARBA00001424"/>
    </source>
</evidence>
<keyword evidence="10" id="KW-0645">Protease</keyword>
<proteinExistence type="inferred from homology"/>
<dbReference type="EC" id="3.4.11.9" evidence="4"/>
<dbReference type="PANTHER" id="PTHR43226:SF4">
    <property type="entry name" value="XAA-PRO AMINOPEPTIDASE 3"/>
    <property type="match status" value="1"/>
</dbReference>
<dbReference type="InterPro" id="IPR007865">
    <property type="entry name" value="Aminopep_P_N"/>
</dbReference>
<evidence type="ECO:0000256" key="4">
    <source>
        <dbReference type="ARBA" id="ARBA00012574"/>
    </source>
</evidence>
<dbReference type="RefSeq" id="WP_045749491.1">
    <property type="nucleotide sequence ID" value="NZ_FUZK01000001.1"/>
</dbReference>
<evidence type="ECO:0000313" key="10">
    <source>
        <dbReference type="EMBL" id="CDR31027.1"/>
    </source>
</evidence>
<dbReference type="GO" id="GO:0030145">
    <property type="term" value="F:manganese ion binding"/>
    <property type="evidence" value="ECO:0007669"/>
    <property type="project" value="InterPro"/>
</dbReference>
<name>A0A061AJ59_9MOLU</name>
<dbReference type="Pfam" id="PF00557">
    <property type="entry name" value="Peptidase_M24"/>
    <property type="match status" value="1"/>
</dbReference>
<evidence type="ECO:0000256" key="6">
    <source>
        <dbReference type="ARBA" id="ARBA00022801"/>
    </source>
</evidence>
<reference evidence="11" key="1">
    <citation type="submission" date="2014-05" db="EMBL/GenBank/DDBJ databases">
        <authorList>
            <person name="Kube M."/>
        </authorList>
    </citation>
    <scope>NUCLEOTIDE SEQUENCE [LARGE SCALE GENOMIC DNA]</scope>
</reference>
<accession>A0A061AJ59</accession>
<evidence type="ECO:0000313" key="11">
    <source>
        <dbReference type="Proteomes" id="UP000032434"/>
    </source>
</evidence>
<dbReference type="SUPFAM" id="SSF53092">
    <property type="entry name" value="Creatinase/prolidase N-terminal domain"/>
    <property type="match status" value="1"/>
</dbReference>
<dbReference type="InterPro" id="IPR052433">
    <property type="entry name" value="X-Pro_dipept-like"/>
</dbReference>
<feature type="domain" description="Aminopeptidase P N-terminal" evidence="9">
    <location>
        <begin position="1"/>
        <end position="133"/>
    </location>
</feature>
<comment type="catalytic activity">
    <reaction evidence="1">
        <text>Release of any N-terminal amino acid, including proline, that is linked to proline, even from a dipeptide or tripeptide.</text>
        <dbReference type="EC" id="3.4.11.9"/>
    </reaction>
</comment>
<dbReference type="InterPro" id="IPR001131">
    <property type="entry name" value="Peptidase_M24B_aminopep-P_CS"/>
</dbReference>
<dbReference type="InterPro" id="IPR000994">
    <property type="entry name" value="Pept_M24"/>
</dbReference>
<evidence type="ECO:0000256" key="2">
    <source>
        <dbReference type="ARBA" id="ARBA00001936"/>
    </source>
</evidence>
<keyword evidence="6" id="KW-0378">Hydrolase</keyword>
<keyword evidence="7" id="KW-0464">Manganese</keyword>
<comment type="cofactor">
    <cofactor evidence="2">
        <name>Mn(2+)</name>
        <dbReference type="ChEBI" id="CHEBI:29035"/>
    </cofactor>
</comment>
<keyword evidence="5 8" id="KW-0479">Metal-binding</keyword>
<evidence type="ECO:0000256" key="7">
    <source>
        <dbReference type="ARBA" id="ARBA00023211"/>
    </source>
</evidence>
<dbReference type="Gene3D" id="3.90.230.10">
    <property type="entry name" value="Creatinase/methionine aminopeptidase superfamily"/>
    <property type="match status" value="1"/>
</dbReference>
<dbReference type="InterPro" id="IPR036005">
    <property type="entry name" value="Creatinase/aminopeptidase-like"/>
</dbReference>
<organism evidence="10 11">
    <name type="scientific">Acholeplasma oculi</name>
    <dbReference type="NCBI Taxonomy" id="35623"/>
    <lineage>
        <taxon>Bacteria</taxon>
        <taxon>Bacillati</taxon>
        <taxon>Mycoplasmatota</taxon>
        <taxon>Mollicutes</taxon>
        <taxon>Acholeplasmatales</taxon>
        <taxon>Acholeplasmataceae</taxon>
        <taxon>Acholeplasma</taxon>
    </lineage>
</organism>
<dbReference type="EMBL" id="LK028559">
    <property type="protein sequence ID" value="CDR31027.1"/>
    <property type="molecule type" value="Genomic_DNA"/>
</dbReference>
<evidence type="ECO:0000259" key="9">
    <source>
        <dbReference type="SMART" id="SM01011"/>
    </source>
</evidence>
<dbReference type="FunCoup" id="A0A061AJ59">
    <property type="interactions" value="306"/>
</dbReference>
<sequence>MFNLRRKKYLEMAEPYSLSILYSGKAPHLSHDAYYPFQVNKNFWYLTNIDQENAILLMAKSSTKIDSYLFIKKIDPVEALWVGESLSFEKASELSGIPIENVRDIESFDVFLANLFTQSRRALYGAIESVYFDIERHSYKDEPLLGEREANKFKNKYPHIQIKHAGLIIADLRGSKDDTEIKAIQGALEVSRVANLKLLDALKTAHNEYDLYALFNYVLNQHRTKPSFGEIIASGKNATILHYESHDSDMNPSDLVLLDLGVRYQYYASDITRTYPKSGQFTERQKQIYQAVLNVNKEIIEWVKAGVTQFEYNEKGRNLLIREAKKIGLIEKDEEISKYYYHGLGHALGLDVHDVGNPELPFKVGQVITVEPGLYVAEEGIGVRIEDNLLLTENGCINLSKDIIKEVKDIEDYLK</sequence>
<dbReference type="Gene3D" id="3.40.350.10">
    <property type="entry name" value="Creatinase/prolidase N-terminal domain"/>
    <property type="match status" value="1"/>
</dbReference>
<evidence type="ECO:0000256" key="5">
    <source>
        <dbReference type="ARBA" id="ARBA00022723"/>
    </source>
</evidence>
<dbReference type="GO" id="GO:0070006">
    <property type="term" value="F:metalloaminopeptidase activity"/>
    <property type="evidence" value="ECO:0007669"/>
    <property type="project" value="InterPro"/>
</dbReference>
<dbReference type="GO" id="GO:0006508">
    <property type="term" value="P:proteolysis"/>
    <property type="evidence" value="ECO:0007669"/>
    <property type="project" value="TreeGrafter"/>
</dbReference>
<protein>
    <recommendedName>
        <fullName evidence="4">Xaa-Pro aminopeptidase</fullName>
        <ecNumber evidence="4">3.4.11.9</ecNumber>
    </recommendedName>
</protein>
<dbReference type="PROSITE" id="PS00491">
    <property type="entry name" value="PROLINE_PEPTIDASE"/>
    <property type="match status" value="1"/>
</dbReference>
<dbReference type="OrthoDB" id="9806388at2"/>
<dbReference type="Proteomes" id="UP000032434">
    <property type="component" value="Chromosome 1"/>
</dbReference>
<dbReference type="SUPFAM" id="SSF55920">
    <property type="entry name" value="Creatinase/aminopeptidase"/>
    <property type="match status" value="1"/>
</dbReference>
<dbReference type="InParanoid" id="A0A061AJ59"/>